<dbReference type="AlphaFoldDB" id="A0AA92V0W5"/>
<sequence>MIKGWMRPDILPAKITGKLSKDEWFSYFKSISYNNNLAGNYKVSAGLFKNFDYMEYYYTNSIKKLK</sequence>
<proteinExistence type="predicted"/>
<dbReference type="EMBL" id="QSFW01000024">
    <property type="protein sequence ID" value="RHA84568.1"/>
    <property type="molecule type" value="Genomic_DNA"/>
</dbReference>
<evidence type="ECO:0000313" key="1">
    <source>
        <dbReference type="EMBL" id="RHA84568.1"/>
    </source>
</evidence>
<comment type="caution">
    <text evidence="1">The sequence shown here is derived from an EMBL/GenBank/DDBJ whole genome shotgun (WGS) entry which is preliminary data.</text>
</comment>
<accession>A0AA92V0W5</accession>
<name>A0AA92V0W5_9BACT</name>
<dbReference type="Proteomes" id="UP000284990">
    <property type="component" value="Unassembled WGS sequence"/>
</dbReference>
<protein>
    <submittedName>
        <fullName evidence="1">Uncharacterized protein</fullName>
    </submittedName>
</protein>
<evidence type="ECO:0000313" key="2">
    <source>
        <dbReference type="Proteomes" id="UP000284990"/>
    </source>
</evidence>
<reference evidence="1 2" key="1">
    <citation type="submission" date="2018-08" db="EMBL/GenBank/DDBJ databases">
        <title>A genome reference for cultivated species of the human gut microbiota.</title>
        <authorList>
            <person name="Zou Y."/>
            <person name="Xue W."/>
            <person name="Luo G."/>
        </authorList>
    </citation>
    <scope>NUCLEOTIDE SEQUENCE [LARGE SCALE GENOMIC DNA]</scope>
    <source>
        <strain evidence="1 2">AM42-23AC</strain>
    </source>
</reference>
<gene>
    <name evidence="1" type="ORF">DW916_11225</name>
</gene>
<organism evidence="1 2">
    <name type="scientific">Segatella copri</name>
    <dbReference type="NCBI Taxonomy" id="165179"/>
    <lineage>
        <taxon>Bacteria</taxon>
        <taxon>Pseudomonadati</taxon>
        <taxon>Bacteroidota</taxon>
        <taxon>Bacteroidia</taxon>
        <taxon>Bacteroidales</taxon>
        <taxon>Prevotellaceae</taxon>
        <taxon>Segatella</taxon>
    </lineage>
</organism>